<feature type="transmembrane region" description="Helical" evidence="2">
    <location>
        <begin position="144"/>
        <end position="165"/>
    </location>
</feature>
<feature type="transmembrane region" description="Helical" evidence="2">
    <location>
        <begin position="112"/>
        <end position="132"/>
    </location>
</feature>
<dbReference type="OrthoDB" id="7867995at2759"/>
<keyword evidence="4" id="KW-1185">Reference proteome</keyword>
<dbReference type="KEGG" id="dmo:Dmoj_GI11688"/>
<evidence type="ECO:0000256" key="2">
    <source>
        <dbReference type="SAM" id="Phobius"/>
    </source>
</evidence>
<keyword evidence="2" id="KW-0812">Transmembrane</keyword>
<protein>
    <submittedName>
        <fullName evidence="3">Uncharacterized protein</fullName>
    </submittedName>
</protein>
<name>B4L0H5_DROMO</name>
<dbReference type="Proteomes" id="UP000009192">
    <property type="component" value="Unassembled WGS sequence"/>
</dbReference>
<organism evidence="3 4">
    <name type="scientific">Drosophila mojavensis</name>
    <name type="common">Fruit fly</name>
    <dbReference type="NCBI Taxonomy" id="7230"/>
    <lineage>
        <taxon>Eukaryota</taxon>
        <taxon>Metazoa</taxon>
        <taxon>Ecdysozoa</taxon>
        <taxon>Arthropoda</taxon>
        <taxon>Hexapoda</taxon>
        <taxon>Insecta</taxon>
        <taxon>Pterygota</taxon>
        <taxon>Neoptera</taxon>
        <taxon>Endopterygota</taxon>
        <taxon>Diptera</taxon>
        <taxon>Brachycera</taxon>
        <taxon>Muscomorpha</taxon>
        <taxon>Ephydroidea</taxon>
        <taxon>Drosophilidae</taxon>
        <taxon>Drosophila</taxon>
    </lineage>
</organism>
<gene>
    <name evidence="3" type="primary">Dmoj\GI11688</name>
    <name evidence="3" type="ORF">Dmoj_GI11688</name>
</gene>
<reference evidence="3 4" key="1">
    <citation type="journal article" date="2007" name="Nature">
        <title>Evolution of genes and genomes on the Drosophila phylogeny.</title>
        <authorList>
            <consortium name="Drosophila 12 Genomes Consortium"/>
            <person name="Clark A.G."/>
            <person name="Eisen M.B."/>
            <person name="Smith D.R."/>
            <person name="Bergman C.M."/>
            <person name="Oliver B."/>
            <person name="Markow T.A."/>
            <person name="Kaufman T.C."/>
            <person name="Kellis M."/>
            <person name="Gelbart W."/>
            <person name="Iyer V.N."/>
            <person name="Pollard D.A."/>
            <person name="Sackton T.B."/>
            <person name="Larracuente A.M."/>
            <person name="Singh N.D."/>
            <person name="Abad J.P."/>
            <person name="Abt D.N."/>
            <person name="Adryan B."/>
            <person name="Aguade M."/>
            <person name="Akashi H."/>
            <person name="Anderson W.W."/>
            <person name="Aquadro C.F."/>
            <person name="Ardell D.H."/>
            <person name="Arguello R."/>
            <person name="Artieri C.G."/>
            <person name="Barbash D.A."/>
            <person name="Barker D."/>
            <person name="Barsanti P."/>
            <person name="Batterham P."/>
            <person name="Batzoglou S."/>
            <person name="Begun D."/>
            <person name="Bhutkar A."/>
            <person name="Blanco E."/>
            <person name="Bosak S.A."/>
            <person name="Bradley R.K."/>
            <person name="Brand A.D."/>
            <person name="Brent M.R."/>
            <person name="Brooks A.N."/>
            <person name="Brown R.H."/>
            <person name="Butlin R.K."/>
            <person name="Caggese C."/>
            <person name="Calvi B.R."/>
            <person name="Bernardo de Carvalho A."/>
            <person name="Caspi A."/>
            <person name="Castrezana S."/>
            <person name="Celniker S.E."/>
            <person name="Chang J.L."/>
            <person name="Chapple C."/>
            <person name="Chatterji S."/>
            <person name="Chinwalla A."/>
            <person name="Civetta A."/>
            <person name="Clifton S.W."/>
            <person name="Comeron J.M."/>
            <person name="Costello J.C."/>
            <person name="Coyne J.A."/>
            <person name="Daub J."/>
            <person name="David R.G."/>
            <person name="Delcher A.L."/>
            <person name="Delehaunty K."/>
            <person name="Do C.B."/>
            <person name="Ebling H."/>
            <person name="Edwards K."/>
            <person name="Eickbush T."/>
            <person name="Evans J.D."/>
            <person name="Filipski A."/>
            <person name="Findeiss S."/>
            <person name="Freyhult E."/>
            <person name="Fulton L."/>
            <person name="Fulton R."/>
            <person name="Garcia A.C."/>
            <person name="Gardiner A."/>
            <person name="Garfield D.A."/>
            <person name="Garvin B.E."/>
            <person name="Gibson G."/>
            <person name="Gilbert D."/>
            <person name="Gnerre S."/>
            <person name="Godfrey J."/>
            <person name="Good R."/>
            <person name="Gotea V."/>
            <person name="Gravely B."/>
            <person name="Greenberg A.J."/>
            <person name="Griffiths-Jones S."/>
            <person name="Gross S."/>
            <person name="Guigo R."/>
            <person name="Gustafson E.A."/>
            <person name="Haerty W."/>
            <person name="Hahn M.W."/>
            <person name="Halligan D.L."/>
            <person name="Halpern A.L."/>
            <person name="Halter G.M."/>
            <person name="Han M.V."/>
            <person name="Heger A."/>
            <person name="Hillier L."/>
            <person name="Hinrichs A.S."/>
            <person name="Holmes I."/>
            <person name="Hoskins R.A."/>
            <person name="Hubisz M.J."/>
            <person name="Hultmark D."/>
            <person name="Huntley M.A."/>
            <person name="Jaffe D.B."/>
            <person name="Jagadeeshan S."/>
            <person name="Jeck W.R."/>
            <person name="Johnson J."/>
            <person name="Jones C.D."/>
            <person name="Jordan W.C."/>
            <person name="Karpen G.H."/>
            <person name="Kataoka E."/>
            <person name="Keightley P.D."/>
            <person name="Kheradpour P."/>
            <person name="Kirkness E.F."/>
            <person name="Koerich L.B."/>
            <person name="Kristiansen K."/>
            <person name="Kudrna D."/>
            <person name="Kulathinal R.J."/>
            <person name="Kumar S."/>
            <person name="Kwok R."/>
            <person name="Lander E."/>
            <person name="Langley C.H."/>
            <person name="Lapoint R."/>
            <person name="Lazzaro B.P."/>
            <person name="Lee S.J."/>
            <person name="Levesque L."/>
            <person name="Li R."/>
            <person name="Lin C.F."/>
            <person name="Lin M.F."/>
            <person name="Lindblad-Toh K."/>
            <person name="Llopart A."/>
            <person name="Long M."/>
            <person name="Low L."/>
            <person name="Lozovsky E."/>
            <person name="Lu J."/>
            <person name="Luo M."/>
            <person name="Machado C.A."/>
            <person name="Makalowski W."/>
            <person name="Marzo M."/>
            <person name="Matsuda M."/>
            <person name="Matzkin L."/>
            <person name="McAllister B."/>
            <person name="McBride C.S."/>
            <person name="McKernan B."/>
            <person name="McKernan K."/>
            <person name="Mendez-Lago M."/>
            <person name="Minx P."/>
            <person name="Mollenhauer M.U."/>
            <person name="Montooth K."/>
            <person name="Mount S.M."/>
            <person name="Mu X."/>
            <person name="Myers E."/>
            <person name="Negre B."/>
            <person name="Newfeld S."/>
            <person name="Nielsen R."/>
            <person name="Noor M.A."/>
            <person name="O'Grady P."/>
            <person name="Pachter L."/>
            <person name="Papaceit M."/>
            <person name="Parisi M.J."/>
            <person name="Parisi M."/>
            <person name="Parts L."/>
            <person name="Pedersen J.S."/>
            <person name="Pesole G."/>
            <person name="Phillippy A.M."/>
            <person name="Ponting C.P."/>
            <person name="Pop M."/>
            <person name="Porcelli D."/>
            <person name="Powell J.R."/>
            <person name="Prohaska S."/>
            <person name="Pruitt K."/>
            <person name="Puig M."/>
            <person name="Quesneville H."/>
            <person name="Ram K.R."/>
            <person name="Rand D."/>
            <person name="Rasmussen M.D."/>
            <person name="Reed L.K."/>
            <person name="Reenan R."/>
            <person name="Reily A."/>
            <person name="Remington K.A."/>
            <person name="Rieger T.T."/>
            <person name="Ritchie M.G."/>
            <person name="Robin C."/>
            <person name="Rogers Y.H."/>
            <person name="Rohde C."/>
            <person name="Rozas J."/>
            <person name="Rubenfield M.J."/>
            <person name="Ruiz A."/>
            <person name="Russo S."/>
            <person name="Salzberg S.L."/>
            <person name="Sanchez-Gracia A."/>
            <person name="Saranga D.J."/>
            <person name="Sato H."/>
            <person name="Schaeffer S.W."/>
            <person name="Schatz M.C."/>
            <person name="Schlenke T."/>
            <person name="Schwartz R."/>
            <person name="Segarra C."/>
            <person name="Singh R.S."/>
            <person name="Sirot L."/>
            <person name="Sirota M."/>
            <person name="Sisneros N.B."/>
            <person name="Smith C.D."/>
            <person name="Smith T.F."/>
            <person name="Spieth J."/>
            <person name="Stage D.E."/>
            <person name="Stark A."/>
            <person name="Stephan W."/>
            <person name="Strausberg R.L."/>
            <person name="Strempel S."/>
            <person name="Sturgill D."/>
            <person name="Sutton G."/>
            <person name="Sutton G.G."/>
            <person name="Tao W."/>
            <person name="Teichmann S."/>
            <person name="Tobari Y.N."/>
            <person name="Tomimura Y."/>
            <person name="Tsolas J.M."/>
            <person name="Valente V.L."/>
            <person name="Venter E."/>
            <person name="Venter J.C."/>
            <person name="Vicario S."/>
            <person name="Vieira F.G."/>
            <person name="Vilella A.J."/>
            <person name="Villasante A."/>
            <person name="Walenz B."/>
            <person name="Wang J."/>
            <person name="Wasserman M."/>
            <person name="Watts T."/>
            <person name="Wilson D."/>
            <person name="Wilson R.K."/>
            <person name="Wing R.A."/>
            <person name="Wolfner M.F."/>
            <person name="Wong A."/>
            <person name="Wong G.K."/>
            <person name="Wu C.I."/>
            <person name="Wu G."/>
            <person name="Yamamoto D."/>
            <person name="Yang H.P."/>
            <person name="Yang S.P."/>
            <person name="Yorke J.A."/>
            <person name="Yoshida K."/>
            <person name="Zdobnov E."/>
            <person name="Zhang P."/>
            <person name="Zhang Y."/>
            <person name="Zimin A.V."/>
            <person name="Baldwin J."/>
            <person name="Abdouelleil A."/>
            <person name="Abdulkadir J."/>
            <person name="Abebe A."/>
            <person name="Abera B."/>
            <person name="Abreu J."/>
            <person name="Acer S.C."/>
            <person name="Aftuck L."/>
            <person name="Alexander A."/>
            <person name="An P."/>
            <person name="Anderson E."/>
            <person name="Anderson S."/>
            <person name="Arachi H."/>
            <person name="Azer M."/>
            <person name="Bachantsang P."/>
            <person name="Barry A."/>
            <person name="Bayul T."/>
            <person name="Berlin A."/>
            <person name="Bessette D."/>
            <person name="Bloom T."/>
            <person name="Blye J."/>
            <person name="Boguslavskiy L."/>
            <person name="Bonnet C."/>
            <person name="Boukhgalter B."/>
            <person name="Bourzgui I."/>
            <person name="Brown A."/>
            <person name="Cahill P."/>
            <person name="Channer S."/>
            <person name="Cheshatsang Y."/>
            <person name="Chuda L."/>
            <person name="Citroen M."/>
            <person name="Collymore A."/>
            <person name="Cooke P."/>
            <person name="Costello M."/>
            <person name="D'Aco K."/>
            <person name="Daza R."/>
            <person name="De Haan G."/>
            <person name="DeGray S."/>
            <person name="DeMaso C."/>
            <person name="Dhargay N."/>
            <person name="Dooley K."/>
            <person name="Dooley E."/>
            <person name="Doricent M."/>
            <person name="Dorje P."/>
            <person name="Dorjee K."/>
            <person name="Dupes A."/>
            <person name="Elong R."/>
            <person name="Falk J."/>
            <person name="Farina A."/>
            <person name="Faro S."/>
            <person name="Ferguson D."/>
            <person name="Fisher S."/>
            <person name="Foley C.D."/>
            <person name="Franke A."/>
            <person name="Friedrich D."/>
            <person name="Gadbois L."/>
            <person name="Gearin G."/>
            <person name="Gearin C.R."/>
            <person name="Giannoukos G."/>
            <person name="Goode T."/>
            <person name="Graham J."/>
            <person name="Grandbois E."/>
            <person name="Grewal S."/>
            <person name="Gyaltsen K."/>
            <person name="Hafez N."/>
            <person name="Hagos B."/>
            <person name="Hall J."/>
            <person name="Henson C."/>
            <person name="Hollinger A."/>
            <person name="Honan T."/>
            <person name="Huard M.D."/>
            <person name="Hughes L."/>
            <person name="Hurhula B."/>
            <person name="Husby M.E."/>
            <person name="Kamat A."/>
            <person name="Kanga B."/>
            <person name="Kashin S."/>
            <person name="Khazanovich D."/>
            <person name="Kisner P."/>
            <person name="Lance K."/>
            <person name="Lara M."/>
            <person name="Lee W."/>
            <person name="Lennon N."/>
            <person name="Letendre F."/>
            <person name="LeVine R."/>
            <person name="Lipovsky A."/>
            <person name="Liu X."/>
            <person name="Liu J."/>
            <person name="Liu S."/>
            <person name="Lokyitsang T."/>
            <person name="Lokyitsang Y."/>
            <person name="Lubonja R."/>
            <person name="Lui A."/>
            <person name="MacDonald P."/>
            <person name="Magnisalis V."/>
            <person name="Maru K."/>
            <person name="Matthews C."/>
            <person name="McCusker W."/>
            <person name="McDonough S."/>
            <person name="Mehta T."/>
            <person name="Meldrim J."/>
            <person name="Meneus L."/>
            <person name="Mihai O."/>
            <person name="Mihalev A."/>
            <person name="Mihova T."/>
            <person name="Mittelman R."/>
            <person name="Mlenga V."/>
            <person name="Montmayeur A."/>
            <person name="Mulrain L."/>
            <person name="Navidi A."/>
            <person name="Naylor J."/>
            <person name="Negash T."/>
            <person name="Nguyen T."/>
            <person name="Nguyen N."/>
            <person name="Nicol R."/>
            <person name="Norbu C."/>
            <person name="Norbu N."/>
            <person name="Novod N."/>
            <person name="O'Neill B."/>
            <person name="Osman S."/>
            <person name="Markiewicz E."/>
            <person name="Oyono O.L."/>
            <person name="Patti C."/>
            <person name="Phunkhang P."/>
            <person name="Pierre F."/>
            <person name="Priest M."/>
            <person name="Raghuraman S."/>
            <person name="Rege F."/>
            <person name="Reyes R."/>
            <person name="Rise C."/>
            <person name="Rogov P."/>
            <person name="Ross K."/>
            <person name="Ryan E."/>
            <person name="Settipalli S."/>
            <person name="Shea T."/>
            <person name="Sherpa N."/>
            <person name="Shi L."/>
            <person name="Shih D."/>
            <person name="Sparrow T."/>
            <person name="Spaulding J."/>
            <person name="Stalker J."/>
            <person name="Stange-Thomann N."/>
            <person name="Stavropoulos S."/>
            <person name="Stone C."/>
            <person name="Strader C."/>
            <person name="Tesfaye S."/>
            <person name="Thomson T."/>
            <person name="Thoulutsang Y."/>
            <person name="Thoulutsang D."/>
            <person name="Topham K."/>
            <person name="Topping I."/>
            <person name="Tsamla T."/>
            <person name="Vassiliev H."/>
            <person name="Vo A."/>
            <person name="Wangchuk T."/>
            <person name="Wangdi T."/>
            <person name="Weiand M."/>
            <person name="Wilkinson J."/>
            <person name="Wilson A."/>
            <person name="Yadav S."/>
            <person name="Young G."/>
            <person name="Yu Q."/>
            <person name="Zembek L."/>
            <person name="Zhong D."/>
            <person name="Zimmer A."/>
            <person name="Zwirko Z."/>
            <person name="Jaffe D.B."/>
            <person name="Alvarez P."/>
            <person name="Brockman W."/>
            <person name="Butler J."/>
            <person name="Chin C."/>
            <person name="Gnerre S."/>
            <person name="Grabherr M."/>
            <person name="Kleber M."/>
            <person name="Mauceli E."/>
            <person name="MacCallum I."/>
        </authorList>
    </citation>
    <scope>NUCLEOTIDE SEQUENCE [LARGE SCALE GENOMIC DNA]</scope>
    <source>
        <strain evidence="4">Tucson 15081-1352.22</strain>
    </source>
</reference>
<dbReference type="EMBL" id="CH933809">
    <property type="protein sequence ID" value="EDW19144.2"/>
    <property type="molecule type" value="Genomic_DNA"/>
</dbReference>
<keyword evidence="2" id="KW-1133">Transmembrane helix</keyword>
<proteinExistence type="predicted"/>
<feature type="transmembrane region" description="Helical" evidence="2">
    <location>
        <begin position="171"/>
        <end position="189"/>
    </location>
</feature>
<feature type="compositionally biased region" description="Basic and acidic residues" evidence="1">
    <location>
        <begin position="326"/>
        <end position="337"/>
    </location>
</feature>
<feature type="transmembrane region" description="Helical" evidence="2">
    <location>
        <begin position="52"/>
        <end position="74"/>
    </location>
</feature>
<dbReference type="AlphaFoldDB" id="B4L0H5"/>
<feature type="transmembrane region" description="Helical" evidence="2">
    <location>
        <begin position="209"/>
        <end position="230"/>
    </location>
</feature>
<evidence type="ECO:0000256" key="1">
    <source>
        <dbReference type="SAM" id="MobiDB-lite"/>
    </source>
</evidence>
<feature type="compositionally biased region" description="Polar residues" evidence="1">
    <location>
        <begin position="364"/>
        <end position="376"/>
    </location>
</feature>
<feature type="transmembrane region" description="Helical" evidence="2">
    <location>
        <begin position="20"/>
        <end position="40"/>
    </location>
</feature>
<dbReference type="HOGENOM" id="CLU_687478_0_0_1"/>
<evidence type="ECO:0000313" key="3">
    <source>
        <dbReference type="EMBL" id="EDW19144.2"/>
    </source>
</evidence>
<keyword evidence="2" id="KW-0472">Membrane</keyword>
<evidence type="ECO:0000313" key="4">
    <source>
        <dbReference type="Proteomes" id="UP000009192"/>
    </source>
</evidence>
<feature type="region of interest" description="Disordered" evidence="1">
    <location>
        <begin position="326"/>
        <end position="376"/>
    </location>
</feature>
<feature type="transmembrane region" description="Helical" evidence="2">
    <location>
        <begin position="86"/>
        <end position="106"/>
    </location>
</feature>
<accession>B4L0H5</accession>
<dbReference type="InParanoid" id="B4L0H5"/>
<sequence length="376" mass="43825">MYHADSSYNAYRRSRRKFSLITYLLLGLWLILALGQWLLLTMLLDMNLTFRFYYYISIVAFLLAIVLFAIFLFLEKARWKTAPAVIISILIVELQIIGSFTLVAQAHWMDMLIYFSICLVLIVLFAIIGVFLPQKMDLTLHVALLFIVAFLFLLIGVYFLLMHLIEPFIQPYAYLVWQISITITLMFFVMYHAQTINGSRFAEMRLHDYCLGSLILFHDFLIIYWLTLYWQVYARLAADPLWGMLSTAALKSNHNPKFIDLRNEDYSDDLVYITPSSHQNKVRVRSGTTEISITLDFMADDMSMFSNPVKDKLPNLFDPDPIENRAYDFRGKDKDQSDQQYVLEPDESTVNPEDKDAKAYSRKPGNTTRSNDTFQE</sequence>